<dbReference type="EMBL" id="UYSU01032564">
    <property type="protein sequence ID" value="VDL89915.1"/>
    <property type="molecule type" value="Genomic_DNA"/>
</dbReference>
<evidence type="ECO:0000256" key="1">
    <source>
        <dbReference type="SAM" id="Phobius"/>
    </source>
</evidence>
<dbReference type="Proteomes" id="UP000275846">
    <property type="component" value="Unassembled WGS sequence"/>
</dbReference>
<evidence type="ECO:0000313" key="3">
    <source>
        <dbReference type="Proteomes" id="UP000275846"/>
    </source>
</evidence>
<keyword evidence="1" id="KW-0472">Membrane</keyword>
<feature type="transmembrane region" description="Helical" evidence="1">
    <location>
        <begin position="167"/>
        <end position="196"/>
    </location>
</feature>
<proteinExistence type="predicted"/>
<name>A0A183SH32_SCHSO</name>
<keyword evidence="3" id="KW-1185">Reference proteome</keyword>
<organism evidence="4">
    <name type="scientific">Schistocephalus solidus</name>
    <name type="common">Tapeworm</name>
    <dbReference type="NCBI Taxonomy" id="70667"/>
    <lineage>
        <taxon>Eukaryota</taxon>
        <taxon>Metazoa</taxon>
        <taxon>Spiralia</taxon>
        <taxon>Lophotrochozoa</taxon>
        <taxon>Platyhelminthes</taxon>
        <taxon>Cestoda</taxon>
        <taxon>Eucestoda</taxon>
        <taxon>Diphyllobothriidea</taxon>
        <taxon>Diphyllobothriidae</taxon>
        <taxon>Schistocephalus</taxon>
    </lineage>
</organism>
<feature type="transmembrane region" description="Helical" evidence="1">
    <location>
        <begin position="457"/>
        <end position="477"/>
    </location>
</feature>
<feature type="transmembrane region" description="Helical" evidence="1">
    <location>
        <begin position="7"/>
        <end position="30"/>
    </location>
</feature>
<feature type="transmembrane region" description="Helical" evidence="1">
    <location>
        <begin position="264"/>
        <end position="286"/>
    </location>
</feature>
<dbReference type="WBParaSite" id="SSLN_0000363301-mRNA-1">
    <property type="protein sequence ID" value="SSLN_0000363301-mRNA-1"/>
    <property type="gene ID" value="SSLN_0000363301"/>
</dbReference>
<feature type="transmembrane region" description="Helical" evidence="1">
    <location>
        <begin position="502"/>
        <end position="528"/>
    </location>
</feature>
<protein>
    <submittedName>
        <fullName evidence="2 4">Uncharacterized protein</fullName>
    </submittedName>
</protein>
<keyword evidence="1" id="KW-0812">Transmembrane</keyword>
<reference evidence="4" key="1">
    <citation type="submission" date="2016-06" db="UniProtKB">
        <authorList>
            <consortium name="WormBaseParasite"/>
        </authorList>
    </citation>
    <scope>IDENTIFICATION</scope>
</reference>
<gene>
    <name evidence="2" type="ORF">SSLN_LOCUS3530</name>
</gene>
<feature type="transmembrane region" description="Helical" evidence="1">
    <location>
        <begin position="344"/>
        <end position="365"/>
    </location>
</feature>
<dbReference type="AlphaFoldDB" id="A0A183SH32"/>
<sequence length="571" mass="64263">MSETGVGLVTIALIILPLIVIVIFVLASYLHDSLHGTGLSGSKVEVVEQLLFGGSDYLRNVVVLAITISQIFSPNLLLESMYVSRLQAISLIIGRTMSFALCVFFWNRISSMGFQSIGAYLMHRYENQYILALYYMNSVLGALYIYNIYAGPVIFGTLEQLKSNRAFFLVLIGYVSICSFGGMRTTLVTVCILWVMEYIGKAMLVQHTYTAGTFDLKGIESEHDMCKSSNPLTSFVGSFCLLMAVQPGYTVFHAAESPLTSKISMAVGLLLFWLNSVGSIFSANALKAFGHKYELNGTRWLYGLLRYPKGPNDQQKAFIHSQVFQTKNVSSYMDEAWNLDSSDIFVFVTCVYFPLAAFFCLRVTILSGEISEKFVPHLLRSAIIRSGSELQRMYTALHACLWVIVLSGLIVWDKHVQLAETRPLNLFEPHYCAALLPGSALIIAFGSLFPQAKLVPLALAWLISLALSGPPIAMYLWSTEYEDVFHSMVDWRLSELTNWDCLGAWSLFLQFFLNFALCLILSAVFGGIRNWFQQYDLKYMTYGRQPSSFTMAIHRPTQVRHSWDADYFAHR</sequence>
<reference evidence="2 3" key="2">
    <citation type="submission" date="2018-11" db="EMBL/GenBank/DDBJ databases">
        <authorList>
            <consortium name="Pathogen Informatics"/>
        </authorList>
    </citation>
    <scope>NUCLEOTIDE SEQUENCE [LARGE SCALE GENOMIC DNA]</scope>
    <source>
        <strain evidence="2 3">NST_G2</strain>
    </source>
</reference>
<evidence type="ECO:0000313" key="4">
    <source>
        <dbReference type="WBParaSite" id="SSLN_0000363301-mRNA-1"/>
    </source>
</evidence>
<accession>A0A183SH32</accession>
<feature type="transmembrane region" description="Helical" evidence="1">
    <location>
        <begin position="432"/>
        <end position="450"/>
    </location>
</feature>
<feature type="transmembrane region" description="Helical" evidence="1">
    <location>
        <begin position="89"/>
        <end position="109"/>
    </location>
</feature>
<dbReference type="OrthoDB" id="6253237at2759"/>
<feature type="transmembrane region" description="Helical" evidence="1">
    <location>
        <begin position="129"/>
        <end position="155"/>
    </location>
</feature>
<feature type="transmembrane region" description="Helical" evidence="1">
    <location>
        <begin position="393"/>
        <end position="412"/>
    </location>
</feature>
<keyword evidence="1" id="KW-1133">Transmembrane helix</keyword>
<evidence type="ECO:0000313" key="2">
    <source>
        <dbReference type="EMBL" id="VDL89915.1"/>
    </source>
</evidence>